<gene>
    <name evidence="2" type="ORF">C2L80_13475</name>
</gene>
<dbReference type="CDD" id="cd05403">
    <property type="entry name" value="NT_KNTase_like"/>
    <property type="match status" value="1"/>
</dbReference>
<feature type="domain" description="Polymerase nucleotidyl transferase" evidence="1">
    <location>
        <begin position="12"/>
        <end position="50"/>
    </location>
</feature>
<dbReference type="Gene3D" id="3.30.460.10">
    <property type="entry name" value="Beta Polymerase, domain 2"/>
    <property type="match status" value="1"/>
</dbReference>
<name>A0A2K2U1I9_9ACTN</name>
<comment type="caution">
    <text evidence="2">The sequence shown here is derived from an EMBL/GenBank/DDBJ whole genome shotgun (WGS) entry which is preliminary data.</text>
</comment>
<dbReference type="InterPro" id="IPR043519">
    <property type="entry name" value="NT_sf"/>
</dbReference>
<keyword evidence="2" id="KW-0808">Transferase</keyword>
<keyword evidence="3" id="KW-1185">Reference proteome</keyword>
<dbReference type="RefSeq" id="WP_103263374.1">
    <property type="nucleotide sequence ID" value="NZ_PPEL01000166.1"/>
</dbReference>
<dbReference type="InterPro" id="IPR002934">
    <property type="entry name" value="Polymerase_NTP_transf_dom"/>
</dbReference>
<dbReference type="EMBL" id="PPEL01000166">
    <property type="protein sequence ID" value="PNV64159.1"/>
    <property type="molecule type" value="Genomic_DNA"/>
</dbReference>
<evidence type="ECO:0000313" key="2">
    <source>
        <dbReference type="EMBL" id="PNV64159.1"/>
    </source>
</evidence>
<proteinExistence type="predicted"/>
<evidence type="ECO:0000259" key="1">
    <source>
        <dbReference type="Pfam" id="PF01909"/>
    </source>
</evidence>
<dbReference type="AlphaFoldDB" id="A0A2K2U1I9"/>
<organism evidence="2 3">
    <name type="scientific">Rubneribacter badeniensis</name>
    <dbReference type="NCBI Taxonomy" id="2070688"/>
    <lineage>
        <taxon>Bacteria</taxon>
        <taxon>Bacillati</taxon>
        <taxon>Actinomycetota</taxon>
        <taxon>Coriobacteriia</taxon>
        <taxon>Eggerthellales</taxon>
        <taxon>Eggerthellaceae</taxon>
        <taxon>Rubneribacter</taxon>
    </lineage>
</organism>
<protein>
    <submittedName>
        <fullName evidence="2">Nucleotidyltransferase domain-containing protein</fullName>
    </submittedName>
</protein>
<dbReference type="Proteomes" id="UP000236488">
    <property type="component" value="Unassembled WGS sequence"/>
</dbReference>
<dbReference type="GO" id="GO:0016779">
    <property type="term" value="F:nucleotidyltransferase activity"/>
    <property type="evidence" value="ECO:0007669"/>
    <property type="project" value="InterPro"/>
</dbReference>
<accession>A0A2K2U1I9</accession>
<dbReference type="SUPFAM" id="SSF81301">
    <property type="entry name" value="Nucleotidyltransferase"/>
    <property type="match status" value="1"/>
</dbReference>
<sequence>MDAFKWAEDAARRLKREFGDRLSFVGLQGSRARGEAREGSDIDLVVLLDGISADDLRRCRAVIQTMPQKELACGFVGSTRAVASWPRHELLQFVCDTRPICGDFESIIDTGFTSDDALRAARIGASGIYHALCHARVFDGINARTALEPLFKQAFFVLQALQFARTGRYPETKRDLAKRLAGEEALILEVGRDWEAHHPVDAEGAEKLTDLLLRWSENVMASTNTENPER</sequence>
<dbReference type="Pfam" id="PF01909">
    <property type="entry name" value="NTP_transf_2"/>
    <property type="match status" value="1"/>
</dbReference>
<evidence type="ECO:0000313" key="3">
    <source>
        <dbReference type="Proteomes" id="UP000236488"/>
    </source>
</evidence>
<reference evidence="2 3" key="1">
    <citation type="journal article" date="2018" name="Int. J. Syst. Evol. Microbiol.">
        <title>Rubneribacter badeniensis gen. nov., sp. nov. and Enteroscipio rubneri gen. nov., sp. nov., new members of the Eggerthellaceae isolated from human faeces.</title>
        <authorList>
            <person name="Danylec N."/>
            <person name="Gobl A."/>
            <person name="Stoll D.A."/>
            <person name="Hetzer B."/>
            <person name="Kulling S.E."/>
            <person name="Huch M."/>
        </authorList>
    </citation>
    <scope>NUCLEOTIDE SEQUENCE [LARGE SCALE GENOMIC DNA]</scope>
    <source>
        <strain evidence="2 3">ResAG-85</strain>
    </source>
</reference>